<keyword evidence="2" id="KW-0813">Transport</keyword>
<dbReference type="AlphaFoldDB" id="A0A1N7F1A9"/>
<dbReference type="Proteomes" id="UP000185936">
    <property type="component" value="Unassembled WGS sequence"/>
</dbReference>
<keyword evidence="7" id="KW-1185">Reference proteome</keyword>
<evidence type="ECO:0000256" key="4">
    <source>
        <dbReference type="ARBA" id="ARBA00022840"/>
    </source>
</evidence>
<evidence type="ECO:0000256" key="1">
    <source>
        <dbReference type="ARBA" id="ARBA00005417"/>
    </source>
</evidence>
<dbReference type="STRING" id="308853.SAMN05421752_105242"/>
<evidence type="ECO:0000313" key="7">
    <source>
        <dbReference type="Proteomes" id="UP000185936"/>
    </source>
</evidence>
<feature type="domain" description="ABC transporter" evidence="5">
    <location>
        <begin position="4"/>
        <end position="237"/>
    </location>
</feature>
<gene>
    <name evidence="6" type="ORF">SAMN05421752_105242</name>
</gene>
<dbReference type="GO" id="GO:0016887">
    <property type="term" value="F:ATP hydrolysis activity"/>
    <property type="evidence" value="ECO:0007669"/>
    <property type="project" value="InterPro"/>
</dbReference>
<reference evidence="7" key="1">
    <citation type="submission" date="2017-01" db="EMBL/GenBank/DDBJ databases">
        <authorList>
            <person name="Varghese N."/>
            <person name="Submissions S."/>
        </authorList>
    </citation>
    <scope>NUCLEOTIDE SEQUENCE [LARGE SCALE GENOMIC DNA]</scope>
    <source>
        <strain evidence="7">type strain: HArc-</strain>
    </source>
</reference>
<dbReference type="EMBL" id="FTNR01000005">
    <property type="protein sequence ID" value="SIR94002.1"/>
    <property type="molecule type" value="Genomic_DNA"/>
</dbReference>
<dbReference type="GO" id="GO:0005524">
    <property type="term" value="F:ATP binding"/>
    <property type="evidence" value="ECO:0007669"/>
    <property type="project" value="UniProtKB-KW"/>
</dbReference>
<dbReference type="RefSeq" id="WP_076608918.1">
    <property type="nucleotide sequence ID" value="NZ_FTNR01000005.1"/>
</dbReference>
<name>A0A1N7F1A9_9EURY</name>
<evidence type="ECO:0000256" key="2">
    <source>
        <dbReference type="ARBA" id="ARBA00022448"/>
    </source>
</evidence>
<dbReference type="InterPro" id="IPR003593">
    <property type="entry name" value="AAA+_ATPase"/>
</dbReference>
<evidence type="ECO:0000256" key="3">
    <source>
        <dbReference type="ARBA" id="ARBA00022741"/>
    </source>
</evidence>
<dbReference type="Gene3D" id="3.40.50.300">
    <property type="entry name" value="P-loop containing nucleotide triphosphate hydrolases"/>
    <property type="match status" value="1"/>
</dbReference>
<proteinExistence type="inferred from homology"/>
<sequence length="311" mass="33002">MPAIELHSVTKRYERPGLFGGRSVTALHDLDLTVRSGEIFGFLGPNGAGKSTTIDILLDYAAPTEGTVRVLGQDVATDSTAVRDRIGVLPDGYGPIGERTGREHVQFAIEAKDAADDPDDLLERVGMRGPDAYPVEQYSKGMAQRLMLAMALVGEPDLLILDEPSTGLDPNGARTMRRIVREENARGATVFFSSHIMEQVEAVCDRIAILDGGELVAVDTIDALRESVGTTATVTVDLSSVPTSAVDHVRSLEGVSGVKTNGTTVAVACENAAKASVVAAFHDSAVDVLDVTTSETSLEELFESYTRGVAQ</sequence>
<dbReference type="PANTHER" id="PTHR43335">
    <property type="entry name" value="ABC TRANSPORTER, ATP-BINDING PROTEIN"/>
    <property type="match status" value="1"/>
</dbReference>
<dbReference type="InterPro" id="IPR027417">
    <property type="entry name" value="P-loop_NTPase"/>
</dbReference>
<dbReference type="PANTHER" id="PTHR43335:SF4">
    <property type="entry name" value="ABC TRANSPORTER, ATP-BINDING PROTEIN"/>
    <property type="match status" value="1"/>
</dbReference>
<keyword evidence="4 6" id="KW-0067">ATP-binding</keyword>
<dbReference type="PROSITE" id="PS00211">
    <property type="entry name" value="ABC_TRANSPORTER_1"/>
    <property type="match status" value="1"/>
</dbReference>
<comment type="similarity">
    <text evidence="1">Belongs to the ABC transporter superfamily.</text>
</comment>
<evidence type="ECO:0000259" key="5">
    <source>
        <dbReference type="PROSITE" id="PS50893"/>
    </source>
</evidence>
<dbReference type="SMART" id="SM00382">
    <property type="entry name" value="AAA"/>
    <property type="match status" value="1"/>
</dbReference>
<accession>A0A1N7F1A9</accession>
<evidence type="ECO:0000313" key="6">
    <source>
        <dbReference type="EMBL" id="SIR94002.1"/>
    </source>
</evidence>
<dbReference type="InterPro" id="IPR017871">
    <property type="entry name" value="ABC_transporter-like_CS"/>
</dbReference>
<organism evidence="6 7">
    <name type="scientific">Natronorubrum thiooxidans</name>
    <dbReference type="NCBI Taxonomy" id="308853"/>
    <lineage>
        <taxon>Archaea</taxon>
        <taxon>Methanobacteriati</taxon>
        <taxon>Methanobacteriota</taxon>
        <taxon>Stenosarchaea group</taxon>
        <taxon>Halobacteria</taxon>
        <taxon>Halobacteriales</taxon>
        <taxon>Natrialbaceae</taxon>
        <taxon>Natronorubrum</taxon>
    </lineage>
</organism>
<dbReference type="Pfam" id="PF00005">
    <property type="entry name" value="ABC_tran"/>
    <property type="match status" value="1"/>
</dbReference>
<dbReference type="CDD" id="cd03230">
    <property type="entry name" value="ABC_DR_subfamily_A"/>
    <property type="match status" value="1"/>
</dbReference>
<dbReference type="SUPFAM" id="SSF52540">
    <property type="entry name" value="P-loop containing nucleoside triphosphate hydrolases"/>
    <property type="match status" value="1"/>
</dbReference>
<keyword evidence="3" id="KW-0547">Nucleotide-binding</keyword>
<protein>
    <submittedName>
        <fullName evidence="6">ABC-2 type transport system ATP-binding protein</fullName>
    </submittedName>
</protein>
<dbReference type="PROSITE" id="PS50893">
    <property type="entry name" value="ABC_TRANSPORTER_2"/>
    <property type="match status" value="1"/>
</dbReference>
<dbReference type="OrthoDB" id="87732at2157"/>
<dbReference type="InterPro" id="IPR003439">
    <property type="entry name" value="ABC_transporter-like_ATP-bd"/>
</dbReference>